<keyword evidence="2" id="KW-0812">Transmembrane</keyword>
<evidence type="ECO:0000256" key="2">
    <source>
        <dbReference type="SAM" id="Phobius"/>
    </source>
</evidence>
<proteinExistence type="predicted"/>
<organism evidence="3 4">
    <name type="scientific">Ancylostoma caninum</name>
    <name type="common">Dog hookworm</name>
    <dbReference type="NCBI Taxonomy" id="29170"/>
    <lineage>
        <taxon>Eukaryota</taxon>
        <taxon>Metazoa</taxon>
        <taxon>Ecdysozoa</taxon>
        <taxon>Nematoda</taxon>
        <taxon>Chromadorea</taxon>
        <taxon>Rhabditida</taxon>
        <taxon>Rhabditina</taxon>
        <taxon>Rhabditomorpha</taxon>
        <taxon>Strongyloidea</taxon>
        <taxon>Ancylostomatidae</taxon>
        <taxon>Ancylostomatinae</taxon>
        <taxon>Ancylostoma</taxon>
    </lineage>
</organism>
<dbReference type="EMBL" id="JOJR01000223">
    <property type="protein sequence ID" value="RCN41751.1"/>
    <property type="molecule type" value="Genomic_DNA"/>
</dbReference>
<name>A0A368GBK4_ANCCA</name>
<keyword evidence="2" id="KW-0472">Membrane</keyword>
<dbReference type="AlphaFoldDB" id="A0A368GBK4"/>
<keyword evidence="2" id="KW-1133">Transmembrane helix</keyword>
<reference evidence="3 4" key="1">
    <citation type="submission" date="2014-10" db="EMBL/GenBank/DDBJ databases">
        <title>Draft genome of the hookworm Ancylostoma caninum.</title>
        <authorList>
            <person name="Mitreva M."/>
        </authorList>
    </citation>
    <scope>NUCLEOTIDE SEQUENCE [LARGE SCALE GENOMIC DNA]</scope>
    <source>
        <strain evidence="3 4">Baltimore</strain>
    </source>
</reference>
<evidence type="ECO:0000313" key="4">
    <source>
        <dbReference type="Proteomes" id="UP000252519"/>
    </source>
</evidence>
<comment type="caution">
    <text evidence="3">The sequence shown here is derived from an EMBL/GenBank/DDBJ whole genome shotgun (WGS) entry which is preliminary data.</text>
</comment>
<evidence type="ECO:0000256" key="1">
    <source>
        <dbReference type="SAM" id="MobiDB-lite"/>
    </source>
</evidence>
<feature type="transmembrane region" description="Helical" evidence="2">
    <location>
        <begin position="86"/>
        <end position="108"/>
    </location>
</feature>
<accession>A0A368GBK4</accession>
<evidence type="ECO:0000313" key="3">
    <source>
        <dbReference type="EMBL" id="RCN41751.1"/>
    </source>
</evidence>
<sequence>MTGIVNYKNVQNGKMTHVFQGGASNTDARERSFLAEPPCCLIPYRLPHRDAHPGGSPTPPSSVDLPAEHRHRHLNRQPSLSPSCDLIPVPVLCLYLLLILCPVIHIVLLP</sequence>
<gene>
    <name evidence="3" type="ORF">ANCCAN_12292</name>
</gene>
<dbReference type="Proteomes" id="UP000252519">
    <property type="component" value="Unassembled WGS sequence"/>
</dbReference>
<protein>
    <submittedName>
        <fullName evidence="3">Uncharacterized protein</fullName>
    </submittedName>
</protein>
<keyword evidence="4" id="KW-1185">Reference proteome</keyword>
<feature type="region of interest" description="Disordered" evidence="1">
    <location>
        <begin position="50"/>
        <end position="78"/>
    </location>
</feature>